<accession>A0AAE1AV37</accession>
<feature type="region of interest" description="Disordered" evidence="1">
    <location>
        <begin position="65"/>
        <end position="85"/>
    </location>
</feature>
<dbReference type="EMBL" id="JAWDGP010001166">
    <property type="protein sequence ID" value="KAK3793851.1"/>
    <property type="molecule type" value="Genomic_DNA"/>
</dbReference>
<proteinExistence type="predicted"/>
<gene>
    <name evidence="2" type="ORF">RRG08_033428</name>
</gene>
<protein>
    <submittedName>
        <fullName evidence="2">Uncharacterized protein</fullName>
    </submittedName>
</protein>
<keyword evidence="3" id="KW-1185">Reference proteome</keyword>
<comment type="caution">
    <text evidence="2">The sequence shown here is derived from an EMBL/GenBank/DDBJ whole genome shotgun (WGS) entry which is preliminary data.</text>
</comment>
<dbReference type="AlphaFoldDB" id="A0AAE1AV37"/>
<evidence type="ECO:0000256" key="1">
    <source>
        <dbReference type="SAM" id="MobiDB-lite"/>
    </source>
</evidence>
<dbReference type="Proteomes" id="UP001283361">
    <property type="component" value="Unassembled WGS sequence"/>
</dbReference>
<sequence length="85" mass="9379">MQRAQPGCRVLVGHTIKQITVLQEVLQVSETYHCSVCAGCDIKLMRALEYDSCCRQVAEQPVKTATGGRLGGSVQWPEPSYSRPQ</sequence>
<organism evidence="2 3">
    <name type="scientific">Elysia crispata</name>
    <name type="common">lettuce slug</name>
    <dbReference type="NCBI Taxonomy" id="231223"/>
    <lineage>
        <taxon>Eukaryota</taxon>
        <taxon>Metazoa</taxon>
        <taxon>Spiralia</taxon>
        <taxon>Lophotrochozoa</taxon>
        <taxon>Mollusca</taxon>
        <taxon>Gastropoda</taxon>
        <taxon>Heterobranchia</taxon>
        <taxon>Euthyneura</taxon>
        <taxon>Panpulmonata</taxon>
        <taxon>Sacoglossa</taxon>
        <taxon>Placobranchoidea</taxon>
        <taxon>Plakobranchidae</taxon>
        <taxon>Elysia</taxon>
    </lineage>
</organism>
<reference evidence="2" key="1">
    <citation type="journal article" date="2023" name="G3 (Bethesda)">
        <title>A reference genome for the long-term kleptoplast-retaining sea slug Elysia crispata morphotype clarki.</title>
        <authorList>
            <person name="Eastman K.E."/>
            <person name="Pendleton A.L."/>
            <person name="Shaikh M.A."/>
            <person name="Suttiyut T."/>
            <person name="Ogas R."/>
            <person name="Tomko P."/>
            <person name="Gavelis G."/>
            <person name="Widhalm J.R."/>
            <person name="Wisecaver J.H."/>
        </authorList>
    </citation>
    <scope>NUCLEOTIDE SEQUENCE</scope>
    <source>
        <strain evidence="2">ECLA1</strain>
    </source>
</reference>
<evidence type="ECO:0000313" key="3">
    <source>
        <dbReference type="Proteomes" id="UP001283361"/>
    </source>
</evidence>
<name>A0AAE1AV37_9GAST</name>
<evidence type="ECO:0000313" key="2">
    <source>
        <dbReference type="EMBL" id="KAK3793851.1"/>
    </source>
</evidence>